<dbReference type="EMBL" id="CP009933">
    <property type="protein sequence ID" value="AKA67470.1"/>
    <property type="molecule type" value="Genomic_DNA"/>
</dbReference>
<proteinExistence type="predicted"/>
<sequence>MLNYKRCSEVNIDSVFSAFKISFSDYMIKMDISKEIFINRFFDTEGNSIERSFIAFDSNNPIGIILGGIKNYEGIPTMRCGSFAVHPSYRGTNVSIELFKLHRNEAVRNGCKQLFLEVIKDNFRAIKFYENVGYQKIYELNYFYTQNMKPLIKNNNMQLEIKRKDINDIKLVFKNLKDFHINWQNDIDYMDKVGDAYFYSAYKQYSLLGVLCIDSNGKIIFLWVNKHYRCKSIGKTLLSSAYIDLNLSKLSIGFPNNNLMQGFINHIGFVKNPISQYEMYLTL</sequence>
<feature type="domain" description="N-acetyltransferase" evidence="3">
    <location>
        <begin position="2"/>
        <end position="156"/>
    </location>
</feature>
<dbReference type="InterPro" id="IPR016181">
    <property type="entry name" value="Acyl_CoA_acyltransferase"/>
</dbReference>
<dbReference type="InterPro" id="IPR050680">
    <property type="entry name" value="YpeA/RimI_acetyltransf"/>
</dbReference>
<reference evidence="4 5" key="1">
    <citation type="journal article" date="2015" name="J. Biotechnol.">
        <title>Complete genome sequence of a malodorant-producing acetogen, Clostridium scatologenes ATCC 25775(T).</title>
        <authorList>
            <person name="Zhu Z."/>
            <person name="Guo T."/>
            <person name="Zheng H."/>
            <person name="Song T."/>
            <person name="Ouyang P."/>
            <person name="Xie J."/>
        </authorList>
    </citation>
    <scope>NUCLEOTIDE SEQUENCE [LARGE SCALE GENOMIC DNA]</scope>
    <source>
        <strain evidence="4 5">ATCC 25775</strain>
    </source>
</reference>
<dbReference type="KEGG" id="csq:CSCA_0345"/>
<gene>
    <name evidence="4" type="ORF">CSCA_0345</name>
</gene>
<name>A0A0E3JYG0_CLOSL</name>
<dbReference type="AlphaFoldDB" id="A0A0E3JYG0"/>
<dbReference type="SUPFAM" id="SSF55729">
    <property type="entry name" value="Acyl-CoA N-acyltransferases (Nat)"/>
    <property type="match status" value="2"/>
</dbReference>
<evidence type="ECO:0000256" key="1">
    <source>
        <dbReference type="ARBA" id="ARBA00022679"/>
    </source>
</evidence>
<feature type="domain" description="N-acetyltransferase" evidence="3">
    <location>
        <begin position="159"/>
        <end position="283"/>
    </location>
</feature>
<dbReference type="InterPro" id="IPR000182">
    <property type="entry name" value="GNAT_dom"/>
</dbReference>
<keyword evidence="5" id="KW-1185">Reference proteome</keyword>
<evidence type="ECO:0000313" key="5">
    <source>
        <dbReference type="Proteomes" id="UP000033115"/>
    </source>
</evidence>
<dbReference type="HOGENOM" id="CLU_062214_2_0_9"/>
<dbReference type="GO" id="GO:0016747">
    <property type="term" value="F:acyltransferase activity, transferring groups other than amino-acyl groups"/>
    <property type="evidence" value="ECO:0007669"/>
    <property type="project" value="InterPro"/>
</dbReference>
<keyword evidence="2" id="KW-0012">Acyltransferase</keyword>
<dbReference type="RefSeq" id="WP_029160530.1">
    <property type="nucleotide sequence ID" value="NZ_CP009933.1"/>
</dbReference>
<keyword evidence="1 4" id="KW-0808">Transferase</keyword>
<dbReference type="PROSITE" id="PS51186">
    <property type="entry name" value="GNAT"/>
    <property type="match status" value="2"/>
</dbReference>
<dbReference type="STRING" id="1548.CSCA_0345"/>
<protein>
    <submittedName>
        <fullName evidence="4">GCN5-related N-acetyltransferase</fullName>
    </submittedName>
</protein>
<dbReference type="Proteomes" id="UP000033115">
    <property type="component" value="Chromosome"/>
</dbReference>
<organism evidence="4 5">
    <name type="scientific">Clostridium scatologenes</name>
    <dbReference type="NCBI Taxonomy" id="1548"/>
    <lineage>
        <taxon>Bacteria</taxon>
        <taxon>Bacillati</taxon>
        <taxon>Bacillota</taxon>
        <taxon>Clostridia</taxon>
        <taxon>Eubacteriales</taxon>
        <taxon>Clostridiaceae</taxon>
        <taxon>Clostridium</taxon>
    </lineage>
</organism>
<dbReference type="Pfam" id="PF00583">
    <property type="entry name" value="Acetyltransf_1"/>
    <property type="match status" value="1"/>
</dbReference>
<dbReference type="Gene3D" id="3.40.630.30">
    <property type="match status" value="2"/>
</dbReference>
<dbReference type="PANTHER" id="PTHR43420">
    <property type="entry name" value="ACETYLTRANSFERASE"/>
    <property type="match status" value="1"/>
</dbReference>
<evidence type="ECO:0000313" key="4">
    <source>
        <dbReference type="EMBL" id="AKA67470.1"/>
    </source>
</evidence>
<dbReference type="PANTHER" id="PTHR43420:SF44">
    <property type="entry name" value="ACETYLTRANSFERASE YPEA"/>
    <property type="match status" value="1"/>
</dbReference>
<evidence type="ECO:0000256" key="2">
    <source>
        <dbReference type="ARBA" id="ARBA00023315"/>
    </source>
</evidence>
<dbReference type="CDD" id="cd04301">
    <property type="entry name" value="NAT_SF"/>
    <property type="match status" value="1"/>
</dbReference>
<accession>A0A0E3JYG0</accession>
<evidence type="ECO:0000259" key="3">
    <source>
        <dbReference type="PROSITE" id="PS51186"/>
    </source>
</evidence>